<name>A0A8H5LRT1_9AGAR</name>
<sequence length="669" mass="71135">MDANRFSFLLLLLISTFLASANANITVYGVTGQQILGQTATNTAAAANYTGSAAYNPTVLNAPDIPTGDQAPAKQFTIQLQNGGTNGLSIIQEGSFLGFSIEMSVANQILGRNSSFIQVAFLNLMANLARRGGAVYVRVGGNTQDFAVLVDSLPDGKILEKDIEGSSNPTNTPPLKFTEDLLVMMRKISDFVNVRWYLGVPFNDTNWRLGIIERGEQILGDHLLGVQAANEPDLYAGHLHRNNTYGPNDYLGEMQSLISAIDADSKIQNPNCLIAPNLATGAWTPEMVWDTGFVDILSSSLAYLAVEHYPTDNCFAQFGSGTPRDGQTEFPNYLNHTSGQALVQPYLNSTAYAQSKGKKFLMMETNTASCGGFAGLSDSFGAALWVLDYSMQMAYGNFSGALLHVGGQNVFYNPFTPPPTNQSTFHQWTIGPVYYSTLILAESFGLSNQSQILDLGANSNNIYTPAYAIYENGNPVRVALFNYITDPSGASDYTVSIAVGGGQTGTANGTPGQVKVKYLLAPSVSEKSNITWAGQTFGDHFASDGRPMGTETIQTIPCDTSSNTCSIKVPAPGFALVFLTDDALVESGSGDATTTFPTTAYTKLGNTATVDPRVLATSNGDRGSGNLGSTSKGSASNGAMDNSWRGVMGLMSAVAMSGVVVVVLDLLVW</sequence>
<dbReference type="InterPro" id="IPR052974">
    <property type="entry name" value="GH79_Enzymes"/>
</dbReference>
<evidence type="ECO:0000313" key="5">
    <source>
        <dbReference type="EMBL" id="KAF5367670.1"/>
    </source>
</evidence>
<comment type="caution">
    <text evidence="5">The sequence shown here is derived from an EMBL/GenBank/DDBJ whole genome shotgun (WGS) entry which is preliminary data.</text>
</comment>
<keyword evidence="2" id="KW-1133">Transmembrane helix</keyword>
<dbReference type="InterPro" id="IPR017853">
    <property type="entry name" value="GH"/>
</dbReference>
<feature type="chain" id="PRO_5034431625" description="Beta-glucuronidase C-terminal domain-containing protein" evidence="3">
    <location>
        <begin position="24"/>
        <end position="669"/>
    </location>
</feature>
<feature type="domain" description="Beta-glucuronidase C-terminal" evidence="4">
    <location>
        <begin position="466"/>
        <end position="576"/>
    </location>
</feature>
<dbReference type="AlphaFoldDB" id="A0A8H5LRT1"/>
<proteinExistence type="predicted"/>
<feature type="region of interest" description="Disordered" evidence="1">
    <location>
        <begin position="614"/>
        <end position="638"/>
    </location>
</feature>
<protein>
    <recommendedName>
        <fullName evidence="4">Beta-glucuronidase C-terminal domain-containing protein</fullName>
    </recommendedName>
</protein>
<keyword evidence="2" id="KW-0812">Transmembrane</keyword>
<gene>
    <name evidence="5" type="ORF">D9757_010976</name>
</gene>
<accession>A0A8H5LRT1</accession>
<dbReference type="SUPFAM" id="SSF51445">
    <property type="entry name" value="(Trans)glycosidases"/>
    <property type="match status" value="1"/>
</dbReference>
<keyword evidence="2" id="KW-0472">Membrane</keyword>
<dbReference type="Gene3D" id="3.20.20.80">
    <property type="entry name" value="Glycosidases"/>
    <property type="match status" value="1"/>
</dbReference>
<dbReference type="PANTHER" id="PTHR36183">
    <property type="entry name" value="BETA-GLUCURONIDASE"/>
    <property type="match status" value="1"/>
</dbReference>
<dbReference type="EMBL" id="JAACJN010000141">
    <property type="protein sequence ID" value="KAF5367670.1"/>
    <property type="molecule type" value="Genomic_DNA"/>
</dbReference>
<feature type="transmembrane region" description="Helical" evidence="2">
    <location>
        <begin position="646"/>
        <end position="668"/>
    </location>
</feature>
<dbReference type="Proteomes" id="UP000518752">
    <property type="component" value="Unassembled WGS sequence"/>
</dbReference>
<evidence type="ECO:0000256" key="1">
    <source>
        <dbReference type="SAM" id="MobiDB-lite"/>
    </source>
</evidence>
<evidence type="ECO:0000313" key="6">
    <source>
        <dbReference type="Proteomes" id="UP000518752"/>
    </source>
</evidence>
<dbReference type="PANTHER" id="PTHR36183:SF2">
    <property type="entry name" value="BETA-GLUCURONIDASE C-TERMINAL DOMAIN-CONTAINING PROTEIN"/>
    <property type="match status" value="1"/>
</dbReference>
<evidence type="ECO:0000256" key="2">
    <source>
        <dbReference type="SAM" id="Phobius"/>
    </source>
</evidence>
<evidence type="ECO:0000256" key="3">
    <source>
        <dbReference type="SAM" id="SignalP"/>
    </source>
</evidence>
<dbReference type="Gene3D" id="2.60.40.1180">
    <property type="entry name" value="Golgi alpha-mannosidase II"/>
    <property type="match status" value="1"/>
</dbReference>
<feature type="compositionally biased region" description="Polar residues" evidence="1">
    <location>
        <begin position="616"/>
        <end position="638"/>
    </location>
</feature>
<feature type="signal peptide" evidence="3">
    <location>
        <begin position="1"/>
        <end position="23"/>
    </location>
</feature>
<dbReference type="InterPro" id="IPR013780">
    <property type="entry name" value="Glyco_hydro_b"/>
</dbReference>
<organism evidence="5 6">
    <name type="scientific">Collybiopsis confluens</name>
    <dbReference type="NCBI Taxonomy" id="2823264"/>
    <lineage>
        <taxon>Eukaryota</taxon>
        <taxon>Fungi</taxon>
        <taxon>Dikarya</taxon>
        <taxon>Basidiomycota</taxon>
        <taxon>Agaricomycotina</taxon>
        <taxon>Agaricomycetes</taxon>
        <taxon>Agaricomycetidae</taxon>
        <taxon>Agaricales</taxon>
        <taxon>Marasmiineae</taxon>
        <taxon>Omphalotaceae</taxon>
        <taxon>Collybiopsis</taxon>
    </lineage>
</organism>
<dbReference type="OrthoDB" id="2796951at2759"/>
<dbReference type="InterPro" id="IPR031728">
    <property type="entry name" value="GlcAase_C"/>
</dbReference>
<keyword evidence="3" id="KW-0732">Signal</keyword>
<keyword evidence="6" id="KW-1185">Reference proteome</keyword>
<dbReference type="Pfam" id="PF16862">
    <property type="entry name" value="Glyco_hydro_79C"/>
    <property type="match status" value="1"/>
</dbReference>
<evidence type="ECO:0000259" key="4">
    <source>
        <dbReference type="Pfam" id="PF16862"/>
    </source>
</evidence>
<reference evidence="5 6" key="1">
    <citation type="journal article" date="2020" name="ISME J.">
        <title>Uncovering the hidden diversity of litter-decomposition mechanisms in mushroom-forming fungi.</title>
        <authorList>
            <person name="Floudas D."/>
            <person name="Bentzer J."/>
            <person name="Ahren D."/>
            <person name="Johansson T."/>
            <person name="Persson P."/>
            <person name="Tunlid A."/>
        </authorList>
    </citation>
    <scope>NUCLEOTIDE SEQUENCE [LARGE SCALE GENOMIC DNA]</scope>
    <source>
        <strain evidence="5 6">CBS 406.79</strain>
    </source>
</reference>